<dbReference type="PANTHER" id="PTHR11815:SF10">
    <property type="entry name" value="SUCCINATE--COA LIGASE [GDP-FORMING] SUBUNIT BETA, MITOCHONDRIAL"/>
    <property type="match status" value="1"/>
</dbReference>
<dbReference type="FunFam" id="3.30.470.20:FF:000002">
    <property type="entry name" value="Succinate--CoA ligase [ADP-forming] subunit beta"/>
    <property type="match status" value="1"/>
</dbReference>
<dbReference type="InterPro" id="IPR013815">
    <property type="entry name" value="ATP_grasp_subdomain_1"/>
</dbReference>
<dbReference type="InterPro" id="IPR005809">
    <property type="entry name" value="Succ_CoA_ligase-like_bsu"/>
</dbReference>
<evidence type="ECO:0000313" key="12">
    <source>
        <dbReference type="EMBL" id="PZQ62015.1"/>
    </source>
</evidence>
<keyword evidence="5 10" id="KW-0547">Nucleotide-binding</keyword>
<accession>A0A2W5PGR4</accession>
<sequence>MNIHEYQAKELLAKFGVPVPAGYAAMSVDEAVEVSKKLPGPLYVVKAQIHAGGRGKGKFKELPEGSKGGVRLAKTEDEVRHAATEMLGNTLVTIQTGEAGKQVNRLYVTDGVDIAREFYLALLVNRATGRISFVASTEGGMDIETVAHDTPEKIHSVDVDPATGFQPHHGRAVAGALQLTGDLAKQAANVAAKLYDAFLGTDAEQIEINPLAVTEDGKLMVLDAKVAFDGNAMFRHKDLAELRDETEEDAAELEASKYDLAYIKLDGDIGCMVNGAGLAMATMDIIKLNGMFPANFLDVGGGASKEKVTAAFKIILADPAVKGILVNIFGGIMKCDIIAEGIVAAAKEVNLSVPLVVRLEGTNVDKGKEILSNSGLAIVPANDLGDAAQKIVAEVKKVA</sequence>
<dbReference type="FunFam" id="3.40.50.261:FF:000001">
    <property type="entry name" value="Succinate--CoA ligase [ADP-forming] subunit beta"/>
    <property type="match status" value="1"/>
</dbReference>
<dbReference type="InterPro" id="IPR005811">
    <property type="entry name" value="SUCC_ACL_C"/>
</dbReference>
<dbReference type="InterPro" id="IPR016102">
    <property type="entry name" value="Succinyl-CoA_synth-like"/>
</dbReference>
<evidence type="ECO:0000256" key="7">
    <source>
        <dbReference type="ARBA" id="ARBA00022842"/>
    </source>
</evidence>
<dbReference type="HAMAP" id="MF_00558">
    <property type="entry name" value="Succ_CoA_beta"/>
    <property type="match status" value="1"/>
</dbReference>
<dbReference type="AlphaFoldDB" id="A0A2W5PGR4"/>
<keyword evidence="4 10" id="KW-0479">Metal-binding</keyword>
<keyword evidence="7 10" id="KW-0460">Magnesium</keyword>
<dbReference type="UniPathway" id="UPA00223">
    <property type="reaction ID" value="UER00999"/>
</dbReference>
<dbReference type="EC" id="6.2.1.5" evidence="10"/>
<dbReference type="NCBIfam" id="TIGR01016">
    <property type="entry name" value="sucCoAbeta"/>
    <property type="match status" value="1"/>
</dbReference>
<organism evidence="12 13">
    <name type="scientific">Sphingomonas taxi</name>
    <dbReference type="NCBI Taxonomy" id="1549858"/>
    <lineage>
        <taxon>Bacteria</taxon>
        <taxon>Pseudomonadati</taxon>
        <taxon>Pseudomonadota</taxon>
        <taxon>Alphaproteobacteria</taxon>
        <taxon>Sphingomonadales</taxon>
        <taxon>Sphingomonadaceae</taxon>
        <taxon>Sphingomonas</taxon>
    </lineage>
</organism>
<feature type="binding site" evidence="10">
    <location>
        <position position="117"/>
    </location>
    <ligand>
        <name>ATP</name>
        <dbReference type="ChEBI" id="CHEBI:30616"/>
    </ligand>
</feature>
<dbReference type="Gene3D" id="3.40.50.261">
    <property type="entry name" value="Succinyl-CoA synthetase domains"/>
    <property type="match status" value="1"/>
</dbReference>
<keyword evidence="2 10" id="KW-0816">Tricarboxylic acid cycle</keyword>
<feature type="domain" description="ATP-grasp" evidence="11">
    <location>
        <begin position="9"/>
        <end position="259"/>
    </location>
</feature>
<dbReference type="InterPro" id="IPR011761">
    <property type="entry name" value="ATP-grasp"/>
</dbReference>
<dbReference type="Gene3D" id="3.30.1490.20">
    <property type="entry name" value="ATP-grasp fold, A domain"/>
    <property type="match status" value="1"/>
</dbReference>
<proteinExistence type="inferred from homology"/>
<comment type="caution">
    <text evidence="10">Lacks conserved residue(s) required for the propagation of feature annotation.</text>
</comment>
<evidence type="ECO:0000256" key="9">
    <source>
        <dbReference type="ARBA" id="ARBA00060690"/>
    </source>
</evidence>
<dbReference type="GO" id="GO:0042709">
    <property type="term" value="C:succinate-CoA ligase complex"/>
    <property type="evidence" value="ECO:0007669"/>
    <property type="project" value="TreeGrafter"/>
</dbReference>
<keyword evidence="3 10" id="KW-0436">Ligase</keyword>
<dbReference type="EMBL" id="QFQI01000002">
    <property type="protein sequence ID" value="PZQ62015.1"/>
    <property type="molecule type" value="Genomic_DNA"/>
</dbReference>
<dbReference type="GO" id="GO:0004776">
    <property type="term" value="F:succinate-CoA ligase (GDP-forming) activity"/>
    <property type="evidence" value="ECO:0007669"/>
    <property type="project" value="RHEA"/>
</dbReference>
<dbReference type="GO" id="GO:0004775">
    <property type="term" value="F:succinate-CoA ligase (ADP-forming) activity"/>
    <property type="evidence" value="ECO:0007669"/>
    <property type="project" value="UniProtKB-UniRule"/>
</dbReference>
<comment type="catalytic activity">
    <reaction evidence="8">
        <text>(S)-malate + ATP + CoA = (S)-malyl-CoA + ADP + phosphate</text>
        <dbReference type="Rhea" id="RHEA:26193"/>
        <dbReference type="ChEBI" id="CHEBI:15589"/>
        <dbReference type="ChEBI" id="CHEBI:30616"/>
        <dbReference type="ChEBI" id="CHEBI:43474"/>
        <dbReference type="ChEBI" id="CHEBI:57287"/>
        <dbReference type="ChEBI" id="CHEBI:57317"/>
        <dbReference type="ChEBI" id="CHEBI:456216"/>
        <dbReference type="EC" id="6.2.1.9"/>
    </reaction>
</comment>
<evidence type="ECO:0000256" key="3">
    <source>
        <dbReference type="ARBA" id="ARBA00022598"/>
    </source>
</evidence>
<evidence type="ECO:0000256" key="1">
    <source>
        <dbReference type="ARBA" id="ARBA00009182"/>
    </source>
</evidence>
<dbReference type="SUPFAM" id="SSF56059">
    <property type="entry name" value="Glutathione synthetase ATP-binding domain-like"/>
    <property type="match status" value="1"/>
</dbReference>
<dbReference type="GO" id="GO:0006099">
    <property type="term" value="P:tricarboxylic acid cycle"/>
    <property type="evidence" value="ECO:0007669"/>
    <property type="project" value="UniProtKB-UniRule"/>
</dbReference>
<comment type="similarity">
    <text evidence="1 10">Belongs to the succinate/malate CoA ligase beta subunit family.</text>
</comment>
<dbReference type="GO" id="GO:0050074">
    <property type="term" value="F:malate-CoA ligase activity"/>
    <property type="evidence" value="ECO:0007669"/>
    <property type="project" value="UniProtKB-EC"/>
</dbReference>
<dbReference type="Pfam" id="PF00549">
    <property type="entry name" value="Ligase_CoA"/>
    <property type="match status" value="1"/>
</dbReference>
<gene>
    <name evidence="10" type="primary">sucC</name>
    <name evidence="12" type="ORF">DI544_05320</name>
</gene>
<feature type="binding site" evidence="10">
    <location>
        <position position="46"/>
    </location>
    <ligand>
        <name>ATP</name>
        <dbReference type="ChEBI" id="CHEBI:30616"/>
    </ligand>
</feature>
<evidence type="ECO:0000256" key="4">
    <source>
        <dbReference type="ARBA" id="ARBA00022723"/>
    </source>
</evidence>
<comment type="subunit">
    <text evidence="10">Heterotetramer of two alpha and two beta subunits.</text>
</comment>
<comment type="pathway">
    <text evidence="10">Carbohydrate metabolism; tricarboxylic acid cycle; succinate from succinyl-CoA (ligase route): step 1/1.</text>
</comment>
<evidence type="ECO:0000256" key="10">
    <source>
        <dbReference type="HAMAP-Rule" id="MF_00558"/>
    </source>
</evidence>
<protein>
    <recommendedName>
        <fullName evidence="10">Succinate--CoA ligase [ADP-forming] subunit beta</fullName>
        <ecNumber evidence="10">6.2.1.5</ecNumber>
    </recommendedName>
    <alternativeName>
        <fullName evidence="10">Succinyl-CoA synthetase subunit beta</fullName>
        <shortName evidence="10">SCS-beta</shortName>
    </alternativeName>
</protein>
<feature type="binding site" evidence="10">
    <location>
        <position position="112"/>
    </location>
    <ligand>
        <name>ATP</name>
        <dbReference type="ChEBI" id="CHEBI:30616"/>
    </ligand>
</feature>
<dbReference type="PROSITE" id="PS50975">
    <property type="entry name" value="ATP_GRASP"/>
    <property type="match status" value="1"/>
</dbReference>
<name>A0A2W5PGR4_9SPHN</name>
<dbReference type="GO" id="GO:0005829">
    <property type="term" value="C:cytosol"/>
    <property type="evidence" value="ECO:0007669"/>
    <property type="project" value="TreeGrafter"/>
</dbReference>
<dbReference type="GO" id="GO:0005524">
    <property type="term" value="F:ATP binding"/>
    <property type="evidence" value="ECO:0007669"/>
    <property type="project" value="UniProtKB-UniRule"/>
</dbReference>
<feature type="binding site" evidence="10">
    <location>
        <begin position="331"/>
        <end position="333"/>
    </location>
    <ligand>
        <name>substrate</name>
        <note>ligand shared with subunit alpha</note>
    </ligand>
</feature>
<evidence type="ECO:0000256" key="2">
    <source>
        <dbReference type="ARBA" id="ARBA00022532"/>
    </source>
</evidence>
<dbReference type="NCBIfam" id="NF001913">
    <property type="entry name" value="PRK00696.1"/>
    <property type="match status" value="1"/>
</dbReference>
<comment type="catalytic activity">
    <reaction evidence="10">
        <text>GTP + succinate + CoA = succinyl-CoA + GDP + phosphate</text>
        <dbReference type="Rhea" id="RHEA:22120"/>
        <dbReference type="ChEBI" id="CHEBI:30031"/>
        <dbReference type="ChEBI" id="CHEBI:37565"/>
        <dbReference type="ChEBI" id="CHEBI:43474"/>
        <dbReference type="ChEBI" id="CHEBI:57287"/>
        <dbReference type="ChEBI" id="CHEBI:57292"/>
        <dbReference type="ChEBI" id="CHEBI:58189"/>
    </reaction>
</comment>
<comment type="caution">
    <text evidence="12">The sequence shown here is derived from an EMBL/GenBank/DDBJ whole genome shotgun (WGS) entry which is preliminary data.</text>
</comment>
<feature type="binding site" evidence="10">
    <location>
        <position position="209"/>
    </location>
    <ligand>
        <name>Mg(2+)</name>
        <dbReference type="ChEBI" id="CHEBI:18420"/>
    </ligand>
</feature>
<feature type="binding site" evidence="10">
    <location>
        <begin position="53"/>
        <end position="55"/>
    </location>
    <ligand>
        <name>ATP</name>
        <dbReference type="ChEBI" id="CHEBI:30616"/>
    </ligand>
</feature>
<comment type="catalytic activity">
    <reaction evidence="10">
        <text>succinate + ATP + CoA = succinyl-CoA + ADP + phosphate</text>
        <dbReference type="Rhea" id="RHEA:17661"/>
        <dbReference type="ChEBI" id="CHEBI:30031"/>
        <dbReference type="ChEBI" id="CHEBI:30616"/>
        <dbReference type="ChEBI" id="CHEBI:43474"/>
        <dbReference type="ChEBI" id="CHEBI:57287"/>
        <dbReference type="ChEBI" id="CHEBI:57292"/>
        <dbReference type="ChEBI" id="CHEBI:456216"/>
        <dbReference type="EC" id="6.2.1.5"/>
    </reaction>
</comment>
<dbReference type="Gene3D" id="3.30.470.20">
    <property type="entry name" value="ATP-grasp fold, B domain"/>
    <property type="match status" value="1"/>
</dbReference>
<evidence type="ECO:0000313" key="13">
    <source>
        <dbReference type="Proteomes" id="UP000249229"/>
    </source>
</evidence>
<dbReference type="PIRSF" id="PIRSF001554">
    <property type="entry name" value="SucCS_beta"/>
    <property type="match status" value="1"/>
</dbReference>
<feature type="binding site" evidence="10">
    <location>
        <position position="274"/>
    </location>
    <ligand>
        <name>substrate</name>
        <note>ligand shared with subunit alpha</note>
    </ligand>
</feature>
<evidence type="ECO:0000256" key="8">
    <source>
        <dbReference type="ARBA" id="ARBA00052241"/>
    </source>
</evidence>
<dbReference type="SUPFAM" id="SSF52210">
    <property type="entry name" value="Succinyl-CoA synthetase domains"/>
    <property type="match status" value="1"/>
</dbReference>
<comment type="pathway">
    <text evidence="9">One-carbon metabolism; formaldehyde assimilation via serine pathway.</text>
</comment>
<reference evidence="12 13" key="1">
    <citation type="submission" date="2017-08" db="EMBL/GenBank/DDBJ databases">
        <title>Infants hospitalized years apart are colonized by the same room-sourced microbial strains.</title>
        <authorList>
            <person name="Brooks B."/>
            <person name="Olm M.R."/>
            <person name="Firek B.A."/>
            <person name="Baker R."/>
            <person name="Thomas B.C."/>
            <person name="Morowitz M.J."/>
            <person name="Banfield J.F."/>
        </authorList>
    </citation>
    <scope>NUCLEOTIDE SEQUENCE [LARGE SCALE GENOMIC DNA]</scope>
    <source>
        <strain evidence="12">S2_005_001_R1_22</strain>
    </source>
</reference>
<comment type="cofactor">
    <cofactor evidence="10">
        <name>Mg(2+)</name>
        <dbReference type="ChEBI" id="CHEBI:18420"/>
    </cofactor>
    <text evidence="10">Binds 1 Mg(2+) ion per subunit.</text>
</comment>
<dbReference type="GO" id="GO:0006104">
    <property type="term" value="P:succinyl-CoA metabolic process"/>
    <property type="evidence" value="ECO:0007669"/>
    <property type="project" value="TreeGrafter"/>
</dbReference>
<dbReference type="Pfam" id="PF08442">
    <property type="entry name" value="ATP-grasp_2"/>
    <property type="match status" value="1"/>
</dbReference>
<evidence type="ECO:0000256" key="6">
    <source>
        <dbReference type="ARBA" id="ARBA00022840"/>
    </source>
</evidence>
<comment type="function">
    <text evidence="10">Succinyl-CoA synthetase functions in the citric acid cycle (TCA), coupling the hydrolysis of succinyl-CoA to the synthesis of either ATP or GTP and thus represents the only step of substrate-level phosphorylation in the TCA. The beta subunit provides nucleotide specificity of the enzyme and binds the substrate succinate, while the binding sites for coenzyme A and phosphate are found in the alpha subunit.</text>
</comment>
<dbReference type="FunFam" id="3.30.1490.20:FF:000002">
    <property type="entry name" value="Succinate--CoA ligase [ADP-forming] subunit beta"/>
    <property type="match status" value="1"/>
</dbReference>
<evidence type="ECO:0000259" key="11">
    <source>
        <dbReference type="PROSITE" id="PS50975"/>
    </source>
</evidence>
<dbReference type="GO" id="GO:0000287">
    <property type="term" value="F:magnesium ion binding"/>
    <property type="evidence" value="ECO:0007669"/>
    <property type="project" value="UniProtKB-UniRule"/>
</dbReference>
<feature type="binding site" evidence="10">
    <location>
        <position position="223"/>
    </location>
    <ligand>
        <name>Mg(2+)</name>
        <dbReference type="ChEBI" id="CHEBI:18420"/>
    </ligand>
</feature>
<evidence type="ECO:0000256" key="5">
    <source>
        <dbReference type="ARBA" id="ARBA00022741"/>
    </source>
</evidence>
<dbReference type="PANTHER" id="PTHR11815">
    <property type="entry name" value="SUCCINYL-COA SYNTHETASE BETA CHAIN"/>
    <property type="match status" value="1"/>
</dbReference>
<dbReference type="InterPro" id="IPR013650">
    <property type="entry name" value="ATP-grasp_succ-CoA_synth-type"/>
</dbReference>
<dbReference type="Proteomes" id="UP000249229">
    <property type="component" value="Unassembled WGS sequence"/>
</dbReference>
<keyword evidence="6 10" id="KW-0067">ATP-binding</keyword>